<feature type="modified residue" description="4-aspartylphosphate" evidence="7">
    <location>
        <position position="81"/>
    </location>
</feature>
<dbReference type="Gene3D" id="1.10.10.10">
    <property type="entry name" value="Winged helix-like DNA-binding domain superfamily/Winged helix DNA-binding domain"/>
    <property type="match status" value="1"/>
</dbReference>
<feature type="DNA-binding region" description="OmpR/PhoB-type" evidence="8">
    <location>
        <begin position="154"/>
        <end position="255"/>
    </location>
</feature>
<feature type="domain" description="Response regulatory" evidence="9">
    <location>
        <begin position="32"/>
        <end position="145"/>
    </location>
</feature>
<keyword evidence="5 8" id="KW-0238">DNA-binding</keyword>
<evidence type="ECO:0000256" key="3">
    <source>
        <dbReference type="ARBA" id="ARBA00023012"/>
    </source>
</evidence>
<dbReference type="InterPro" id="IPR001789">
    <property type="entry name" value="Sig_transdc_resp-reg_receiver"/>
</dbReference>
<keyword evidence="6" id="KW-0804">Transcription</keyword>
<dbReference type="SUPFAM" id="SSF52172">
    <property type="entry name" value="CheY-like"/>
    <property type="match status" value="1"/>
</dbReference>
<dbReference type="GO" id="GO:0005829">
    <property type="term" value="C:cytosol"/>
    <property type="evidence" value="ECO:0007669"/>
    <property type="project" value="TreeGrafter"/>
</dbReference>
<keyword evidence="2 7" id="KW-0597">Phosphoprotein</keyword>
<dbReference type="GO" id="GO:0006355">
    <property type="term" value="P:regulation of DNA-templated transcription"/>
    <property type="evidence" value="ECO:0007669"/>
    <property type="project" value="InterPro"/>
</dbReference>
<dbReference type="InterPro" id="IPR016032">
    <property type="entry name" value="Sig_transdc_resp-reg_C-effctor"/>
</dbReference>
<keyword evidence="4" id="KW-0805">Transcription regulation</keyword>
<protein>
    <recommendedName>
        <fullName evidence="1">Flagellar transcriptional regulator FtcR</fullName>
    </recommendedName>
</protein>
<dbReference type="AlphaFoldDB" id="C4WQ62"/>
<evidence type="ECO:0000256" key="1">
    <source>
        <dbReference type="ARBA" id="ARBA00015404"/>
    </source>
</evidence>
<accession>C4WQ62</accession>
<dbReference type="PANTHER" id="PTHR48111">
    <property type="entry name" value="REGULATOR OF RPOS"/>
    <property type="match status" value="1"/>
</dbReference>
<reference evidence="11 12" key="1">
    <citation type="submission" date="2009-05" db="EMBL/GenBank/DDBJ databases">
        <authorList>
            <person name="Setubal J.C."/>
            <person name="Boyle S."/>
            <person name="Crasta O.R."/>
            <person name="Gillespie J.J."/>
            <person name="Kenyon R.W."/>
            <person name="Lu J."/>
            <person name="Mane S."/>
            <person name="Nagrani S."/>
            <person name="Shallom J.M."/>
            <person name="Shallom S."/>
            <person name="Shukla M."/>
            <person name="Snyder E.E."/>
            <person name="Sobral B.W."/>
            <person name="Wattam A.R."/>
            <person name="Will R."/>
            <person name="Williams K."/>
            <person name="Yoo H."/>
            <person name="Munk C."/>
            <person name="Tapia R."/>
            <person name="Green L."/>
            <person name="Rogers Y."/>
            <person name="Detter J.C."/>
            <person name="Bruce D."/>
            <person name="Brettin T.S."/>
            <person name="Tsolis R."/>
        </authorList>
    </citation>
    <scope>NUCLEOTIDE SEQUENCE [LARGE SCALE GENOMIC DNA]</scope>
    <source>
        <strain evidence="11 12">LMG 3301</strain>
    </source>
</reference>
<evidence type="ECO:0000313" key="12">
    <source>
        <dbReference type="Proteomes" id="UP000004386"/>
    </source>
</evidence>
<evidence type="ECO:0000259" key="10">
    <source>
        <dbReference type="PROSITE" id="PS51755"/>
    </source>
</evidence>
<comment type="caution">
    <text evidence="11">The sequence shown here is derived from an EMBL/GenBank/DDBJ whole genome shotgun (WGS) entry which is preliminary data.</text>
</comment>
<dbReference type="SMART" id="SM00862">
    <property type="entry name" value="Trans_reg_C"/>
    <property type="match status" value="1"/>
</dbReference>
<organism evidence="11 12">
    <name type="scientific">Brucella intermedia LMG 3301</name>
    <dbReference type="NCBI Taxonomy" id="641118"/>
    <lineage>
        <taxon>Bacteria</taxon>
        <taxon>Pseudomonadati</taxon>
        <taxon>Pseudomonadota</taxon>
        <taxon>Alphaproteobacteria</taxon>
        <taxon>Hyphomicrobiales</taxon>
        <taxon>Brucellaceae</taxon>
        <taxon>Brucella/Ochrobactrum group</taxon>
        <taxon>Brucella</taxon>
    </lineage>
</organism>
<feature type="domain" description="OmpR/PhoB-type" evidence="10">
    <location>
        <begin position="154"/>
        <end position="255"/>
    </location>
</feature>
<dbReference type="SMART" id="SM00448">
    <property type="entry name" value="REC"/>
    <property type="match status" value="1"/>
</dbReference>
<dbReference type="HOGENOM" id="CLU_000445_30_4_5"/>
<dbReference type="CDD" id="cd17574">
    <property type="entry name" value="REC_OmpR"/>
    <property type="match status" value="1"/>
</dbReference>
<dbReference type="Gene3D" id="6.10.250.690">
    <property type="match status" value="1"/>
</dbReference>
<dbReference type="InterPro" id="IPR039420">
    <property type="entry name" value="WalR-like"/>
</dbReference>
<evidence type="ECO:0000313" key="11">
    <source>
        <dbReference type="EMBL" id="EEQ94405.1"/>
    </source>
</evidence>
<dbReference type="Pfam" id="PF00486">
    <property type="entry name" value="Trans_reg_C"/>
    <property type="match status" value="1"/>
</dbReference>
<sequence length="257" mass="28826">MHVEDLPVIVRADFTGIIINDLYLEPPVDNSLVLIVEDEPEIAQILDAYLVREGYRTVRAADGETALQHHALLSPDIVLLDVRIPKLDGFAVLARLRQTKNTPVIMVTALAEDIDRLSGLRLGADDYVVKPFNPQEVVARVKAVLRRTKGDQQETLRRFGAIEVDFNAYSAFVNCNGERIALQLTLSEFRILAYMVRRPTHAFDRADILDACLPESDALVRTVDTHISNLRKKLEALGQKDFFPAVRGIGYRLADPK</sequence>
<keyword evidence="3" id="KW-0902">Two-component regulatory system</keyword>
<name>C4WQ62_9HYPH</name>
<evidence type="ECO:0000256" key="4">
    <source>
        <dbReference type="ARBA" id="ARBA00023015"/>
    </source>
</evidence>
<proteinExistence type="predicted"/>
<dbReference type="SUPFAM" id="SSF46894">
    <property type="entry name" value="C-terminal effector domain of the bipartite response regulators"/>
    <property type="match status" value="1"/>
</dbReference>
<dbReference type="CDD" id="cd00383">
    <property type="entry name" value="trans_reg_C"/>
    <property type="match status" value="1"/>
</dbReference>
<evidence type="ECO:0000256" key="7">
    <source>
        <dbReference type="PROSITE-ProRule" id="PRU00169"/>
    </source>
</evidence>
<dbReference type="Pfam" id="PF00072">
    <property type="entry name" value="Response_reg"/>
    <property type="match status" value="1"/>
</dbReference>
<dbReference type="PROSITE" id="PS50110">
    <property type="entry name" value="RESPONSE_REGULATORY"/>
    <property type="match status" value="1"/>
</dbReference>
<dbReference type="FunFam" id="3.40.50.2300:FF:000001">
    <property type="entry name" value="DNA-binding response regulator PhoB"/>
    <property type="match status" value="1"/>
</dbReference>
<gene>
    <name evidence="11" type="ORF">OINT_2001634</name>
</gene>
<evidence type="ECO:0000256" key="8">
    <source>
        <dbReference type="PROSITE-ProRule" id="PRU01091"/>
    </source>
</evidence>
<dbReference type="EMBL" id="ACQA01000002">
    <property type="protein sequence ID" value="EEQ94405.1"/>
    <property type="molecule type" value="Genomic_DNA"/>
</dbReference>
<evidence type="ECO:0000256" key="2">
    <source>
        <dbReference type="ARBA" id="ARBA00022553"/>
    </source>
</evidence>
<dbReference type="InterPro" id="IPR001867">
    <property type="entry name" value="OmpR/PhoB-type_DNA-bd"/>
</dbReference>
<evidence type="ECO:0000256" key="5">
    <source>
        <dbReference type="ARBA" id="ARBA00023125"/>
    </source>
</evidence>
<evidence type="ECO:0000256" key="6">
    <source>
        <dbReference type="ARBA" id="ARBA00023163"/>
    </source>
</evidence>
<dbReference type="GO" id="GO:0032993">
    <property type="term" value="C:protein-DNA complex"/>
    <property type="evidence" value="ECO:0007669"/>
    <property type="project" value="TreeGrafter"/>
</dbReference>
<dbReference type="PROSITE" id="PS51755">
    <property type="entry name" value="OMPR_PHOB"/>
    <property type="match status" value="1"/>
</dbReference>
<evidence type="ECO:0000259" key="9">
    <source>
        <dbReference type="PROSITE" id="PS50110"/>
    </source>
</evidence>
<dbReference type="GO" id="GO:0000976">
    <property type="term" value="F:transcription cis-regulatory region binding"/>
    <property type="evidence" value="ECO:0007669"/>
    <property type="project" value="TreeGrafter"/>
</dbReference>
<dbReference type="Proteomes" id="UP000004386">
    <property type="component" value="Unassembled WGS sequence"/>
</dbReference>
<dbReference type="GO" id="GO:0000156">
    <property type="term" value="F:phosphorelay response regulator activity"/>
    <property type="evidence" value="ECO:0007669"/>
    <property type="project" value="TreeGrafter"/>
</dbReference>
<dbReference type="PANTHER" id="PTHR48111:SF59">
    <property type="entry name" value="TRANSCRIPTIONAL REGULATORY PROTEIN BAER"/>
    <property type="match status" value="1"/>
</dbReference>
<dbReference type="InterPro" id="IPR011006">
    <property type="entry name" value="CheY-like_superfamily"/>
</dbReference>
<dbReference type="Gene3D" id="3.40.50.2300">
    <property type="match status" value="1"/>
</dbReference>
<dbReference type="InterPro" id="IPR036388">
    <property type="entry name" value="WH-like_DNA-bd_sf"/>
</dbReference>